<dbReference type="Gene3D" id="3.40.50.150">
    <property type="entry name" value="Vaccinia Virus protein VP39"/>
    <property type="match status" value="1"/>
</dbReference>
<protein>
    <recommendedName>
        <fullName evidence="2">Methyltransferase type 11 domain-containing protein</fullName>
    </recommendedName>
</protein>
<sequence length="220" mass="24045">MRGLPFLLLLAGVSATDQGTRDAFSAIRQSDQHALMAGGTLESTLSSHNAQFFDWFALTFNESGSSRISVLDVGGGDGITGTVLRELLGPSGGRLNYTCIDSTPISTDCAAYDGTALSYPDNSYDLVIFKFVLHHAADNTVGLLQDALRVRRAYVAVTEDLKAETETQAKRNMIHDFQGVFRGRLEWEKLFELVGFSIDTSEVISTALDSDVARHFWVLN</sequence>
<dbReference type="InterPro" id="IPR013216">
    <property type="entry name" value="Methyltransf_11"/>
</dbReference>
<reference evidence="3" key="1">
    <citation type="submission" date="2021-01" db="EMBL/GenBank/DDBJ databases">
        <authorList>
            <person name="Corre E."/>
            <person name="Pelletier E."/>
            <person name="Niang G."/>
            <person name="Scheremetjew M."/>
            <person name="Finn R."/>
            <person name="Kale V."/>
            <person name="Holt S."/>
            <person name="Cochrane G."/>
            <person name="Meng A."/>
            <person name="Brown T."/>
            <person name="Cohen L."/>
        </authorList>
    </citation>
    <scope>NUCLEOTIDE SEQUENCE</scope>
    <source>
        <strain evidence="3">CCMP281</strain>
    </source>
</reference>
<name>A0A7S3AIF4_9EUKA</name>
<dbReference type="Pfam" id="PF08241">
    <property type="entry name" value="Methyltransf_11"/>
    <property type="match status" value="1"/>
</dbReference>
<dbReference type="EMBL" id="HBHX01011207">
    <property type="protein sequence ID" value="CAE0105568.1"/>
    <property type="molecule type" value="Transcribed_RNA"/>
</dbReference>
<organism evidence="3">
    <name type="scientific">Haptolina ericina</name>
    <dbReference type="NCBI Taxonomy" id="156174"/>
    <lineage>
        <taxon>Eukaryota</taxon>
        <taxon>Haptista</taxon>
        <taxon>Haptophyta</taxon>
        <taxon>Prymnesiophyceae</taxon>
        <taxon>Prymnesiales</taxon>
        <taxon>Prymnesiaceae</taxon>
        <taxon>Haptolina</taxon>
    </lineage>
</organism>
<evidence type="ECO:0000259" key="2">
    <source>
        <dbReference type="Pfam" id="PF08241"/>
    </source>
</evidence>
<feature type="domain" description="Methyltransferase type 11" evidence="2">
    <location>
        <begin position="71"/>
        <end position="150"/>
    </location>
</feature>
<evidence type="ECO:0000313" key="3">
    <source>
        <dbReference type="EMBL" id="CAE0105568.1"/>
    </source>
</evidence>
<proteinExistence type="predicted"/>
<dbReference type="AlphaFoldDB" id="A0A7S3AIF4"/>
<feature type="signal peptide" evidence="1">
    <location>
        <begin position="1"/>
        <end position="15"/>
    </location>
</feature>
<feature type="chain" id="PRO_5030691587" description="Methyltransferase type 11 domain-containing protein" evidence="1">
    <location>
        <begin position="16"/>
        <end position="220"/>
    </location>
</feature>
<evidence type="ECO:0000256" key="1">
    <source>
        <dbReference type="SAM" id="SignalP"/>
    </source>
</evidence>
<dbReference type="InterPro" id="IPR029063">
    <property type="entry name" value="SAM-dependent_MTases_sf"/>
</dbReference>
<accession>A0A7S3AIF4</accession>
<dbReference type="GO" id="GO:0008757">
    <property type="term" value="F:S-adenosylmethionine-dependent methyltransferase activity"/>
    <property type="evidence" value="ECO:0007669"/>
    <property type="project" value="InterPro"/>
</dbReference>
<dbReference type="CDD" id="cd02440">
    <property type="entry name" value="AdoMet_MTases"/>
    <property type="match status" value="1"/>
</dbReference>
<keyword evidence="1" id="KW-0732">Signal</keyword>
<dbReference type="SUPFAM" id="SSF53335">
    <property type="entry name" value="S-adenosyl-L-methionine-dependent methyltransferases"/>
    <property type="match status" value="1"/>
</dbReference>
<gene>
    <name evidence="3" type="ORF">HERI1096_LOCUS6226</name>
</gene>